<dbReference type="EMBL" id="LCLH01000043">
    <property type="protein sequence ID" value="KKU12751.1"/>
    <property type="molecule type" value="Genomic_DNA"/>
</dbReference>
<comment type="caution">
    <text evidence="2">The sequence shown here is derived from an EMBL/GenBank/DDBJ whole genome shotgun (WGS) entry which is preliminary data.</text>
</comment>
<dbReference type="InterPro" id="IPR025248">
    <property type="entry name" value="DUF4007"/>
</dbReference>
<proteinExistence type="predicted"/>
<sequence length="314" mass="35387">MTLIRFPSDIKPMFSGHETFPLRQLWLRKAFCEIERYGKQAAPKGVFSNEDAIERFGVGKNMVSSIRHWALACDVIRESKDIDGFEPGNIGSLLFGEQACDPYLERDATIWLVHWLLAGRAKRSATWYVVFNYVQSQSFQSKDIVSLISEYATANKSVRSDTTLTRDVEVCLRCYTSVALKSATEDSAEPLLSDLGLLSSGGNNTYHFHRGPQYSLPDGVFAFALLDFWKRWEQVTGTSQSTLSFNMIAHEYGSPGRVFKLDEDSVSDRLSKIADITRNFLEWTDSSGVRQVSRVGKGTMDEAINRTLRGAYVK</sequence>
<accession>A0A0G1MWP2</accession>
<name>A0A0G1MWP2_9BACT</name>
<evidence type="ECO:0000313" key="3">
    <source>
        <dbReference type="Proteomes" id="UP000034911"/>
    </source>
</evidence>
<organism evidence="2 3">
    <name type="scientific">Candidatus Magasanikbacteria bacterium GW2011_GWC2_45_8</name>
    <dbReference type="NCBI Taxonomy" id="1619050"/>
    <lineage>
        <taxon>Bacteria</taxon>
        <taxon>Candidatus Magasanikiibacteriota</taxon>
    </lineage>
</organism>
<dbReference type="Proteomes" id="UP000034911">
    <property type="component" value="Unassembled WGS sequence"/>
</dbReference>
<reference evidence="2 3" key="1">
    <citation type="journal article" date="2015" name="Nature">
        <title>rRNA introns, odd ribosomes, and small enigmatic genomes across a large radiation of phyla.</title>
        <authorList>
            <person name="Brown C.T."/>
            <person name="Hug L.A."/>
            <person name="Thomas B.C."/>
            <person name="Sharon I."/>
            <person name="Castelle C.J."/>
            <person name="Singh A."/>
            <person name="Wilkins M.J."/>
            <person name="Williams K.H."/>
            <person name="Banfield J.F."/>
        </authorList>
    </citation>
    <scope>NUCLEOTIDE SEQUENCE [LARGE SCALE GENOMIC DNA]</scope>
</reference>
<dbReference type="AlphaFoldDB" id="A0A0G1MWP2"/>
<dbReference type="STRING" id="1619050.UX20_C0043G0007"/>
<evidence type="ECO:0000313" key="2">
    <source>
        <dbReference type="EMBL" id="KKU12751.1"/>
    </source>
</evidence>
<feature type="domain" description="DUF4007" evidence="1">
    <location>
        <begin position="14"/>
        <end position="298"/>
    </location>
</feature>
<dbReference type="PATRIC" id="fig|1619050.3.peg.710"/>
<protein>
    <recommendedName>
        <fullName evidence="1">DUF4007 domain-containing protein</fullName>
    </recommendedName>
</protein>
<evidence type="ECO:0000259" key="1">
    <source>
        <dbReference type="Pfam" id="PF13182"/>
    </source>
</evidence>
<dbReference type="Pfam" id="PF13182">
    <property type="entry name" value="DUF4007"/>
    <property type="match status" value="1"/>
</dbReference>
<gene>
    <name evidence="2" type="ORF">UX20_C0043G0007</name>
</gene>